<reference evidence="3" key="1">
    <citation type="journal article" date="2019" name="Int. J. Syst. Evol. Microbiol.">
        <title>The Global Catalogue of Microorganisms (GCM) 10K type strain sequencing project: providing services to taxonomists for standard genome sequencing and annotation.</title>
        <authorList>
            <consortium name="The Broad Institute Genomics Platform"/>
            <consortium name="The Broad Institute Genome Sequencing Center for Infectious Disease"/>
            <person name="Wu L."/>
            <person name="Ma J."/>
        </authorList>
    </citation>
    <scope>NUCLEOTIDE SEQUENCE [LARGE SCALE GENOMIC DNA]</scope>
    <source>
        <strain evidence="3">CCUG 59189</strain>
    </source>
</reference>
<keyword evidence="1" id="KW-0472">Membrane</keyword>
<evidence type="ECO:0000313" key="3">
    <source>
        <dbReference type="Proteomes" id="UP001597262"/>
    </source>
</evidence>
<dbReference type="RefSeq" id="WP_379321401.1">
    <property type="nucleotide sequence ID" value="NZ_JBHTLM010000023.1"/>
</dbReference>
<gene>
    <name evidence="2" type="ORF">ACFQ3W_22085</name>
</gene>
<comment type="caution">
    <text evidence="2">The sequence shown here is derived from an EMBL/GenBank/DDBJ whole genome shotgun (WGS) entry which is preliminary data.</text>
</comment>
<dbReference type="EMBL" id="JBHTLM010000023">
    <property type="protein sequence ID" value="MFD1178972.1"/>
    <property type="molecule type" value="Genomic_DNA"/>
</dbReference>
<sequence>MALSSEDRLKKMYIEMNDERSKLIKDKIGGMGFNFSIAVVATATIVSGFFHQLVFVTLLAVLIFLVTVKAVLKLYYKKKY</sequence>
<feature type="transmembrane region" description="Helical" evidence="1">
    <location>
        <begin position="28"/>
        <end position="50"/>
    </location>
</feature>
<feature type="transmembrane region" description="Helical" evidence="1">
    <location>
        <begin position="56"/>
        <end position="76"/>
    </location>
</feature>
<organism evidence="2 3">
    <name type="scientific">Paenibacillus puldeungensis</name>
    <dbReference type="NCBI Taxonomy" id="696536"/>
    <lineage>
        <taxon>Bacteria</taxon>
        <taxon>Bacillati</taxon>
        <taxon>Bacillota</taxon>
        <taxon>Bacilli</taxon>
        <taxon>Bacillales</taxon>
        <taxon>Paenibacillaceae</taxon>
        <taxon>Paenibacillus</taxon>
    </lineage>
</organism>
<evidence type="ECO:0000313" key="2">
    <source>
        <dbReference type="EMBL" id="MFD1178972.1"/>
    </source>
</evidence>
<dbReference type="Proteomes" id="UP001597262">
    <property type="component" value="Unassembled WGS sequence"/>
</dbReference>
<evidence type="ECO:0000256" key="1">
    <source>
        <dbReference type="SAM" id="Phobius"/>
    </source>
</evidence>
<keyword evidence="1" id="KW-0812">Transmembrane</keyword>
<accession>A0ABW3S2G1</accession>
<proteinExistence type="predicted"/>
<keyword evidence="1" id="KW-1133">Transmembrane helix</keyword>
<keyword evidence="3" id="KW-1185">Reference proteome</keyword>
<name>A0ABW3S2G1_9BACL</name>
<protein>
    <submittedName>
        <fullName evidence="2">Uncharacterized protein</fullName>
    </submittedName>
</protein>